<name>A0A317DWU3_9PROT</name>
<reference evidence="10" key="1">
    <citation type="submission" date="2018-05" db="EMBL/GenBank/DDBJ databases">
        <title>Zavarzinia sp. HR-AS.</title>
        <authorList>
            <person name="Lee Y."/>
            <person name="Jeon C.O."/>
        </authorList>
    </citation>
    <scope>NUCLEOTIDE SEQUENCE [LARGE SCALE GENOMIC DNA]</scope>
    <source>
        <strain evidence="10">DSM 1231</strain>
    </source>
</reference>
<feature type="transmembrane region" description="Helical" evidence="6">
    <location>
        <begin position="713"/>
        <end position="739"/>
    </location>
</feature>
<keyword evidence="2" id="KW-1003">Cell membrane</keyword>
<feature type="transmembrane region" description="Helical" evidence="6">
    <location>
        <begin position="261"/>
        <end position="281"/>
    </location>
</feature>
<feature type="transmembrane region" description="Helical" evidence="6">
    <location>
        <begin position="474"/>
        <end position="499"/>
    </location>
</feature>
<feature type="transmembrane region" description="Helical" evidence="6">
    <location>
        <begin position="427"/>
        <end position="453"/>
    </location>
</feature>
<sequence length="841" mass="87163">MSRLAVTLARRELRAGVRGFRIFLACLILGVAAIAGIGNLGRAVEAGLAAKGQDLLGGDIELRLVQREATAGEEAYIAGKAVAVSTVRQMRAMARRVGGAEGRTLVELKAVDGAYPLYGSLGLEPAQSPTDAFARRDGLPGAAVDAVLLTRIEAAVGDTITLGDAQFRVSAVIAAEPDIGSDAFGLGPRVMIAMADLPATGLLQLGSQISTSYRLKLPPGTDARALAEDLKADQPDAGWRIRNSSNAAPGIRQFVDRLGQFLTLVGLTALVVGGVGVGSAVRAHMATKTRTIAILKSLGAPAGLVFAVFLIQVTAIALVGIAIGLAVGALLPVALGGVIGAALPIPAEIGIYAEPLLLASAFGLVIALLFALWPLARAREVPAAHLFRDLVAPDRVLPRKRYLAMMAALVVILIGLALATANEISFGLYFILGTLGVFVLLRLAGLAVTAIAARLPRPARPGARLALGNLHRPGAATGSVVLSLGLGLTLLVAVALVQFNLQNQVTERLPSAAPSFFFVDIQTDQIEAFTTLVTGIEGTADLKAVPSMRGRITRIKGVPADQYPVKPDGRWALRGDRGVTYAAVPPEGASLSAGAWWPADYRGAPLVSFDAALAEAMDLSIGDRITVNLLGRDIEAEIASLRRIDYTTLTINFALVFSPGMLEAAPHNFLATVRASPEAEPKVFRAVTDRFPNISVIRMKEALETVDGMLRQLALAVQVTASVTLVAGLFVLAGALAAGHRQRLYDAVILKTLGASRAQVLAAFSLEYAVLGLATGLVALGAGTAAAYGVMVGVMRSSFTFDPLIAVLAAAAGIVLTVGLGLAGTWGALAGRPAPVLRSLA</sequence>
<evidence type="ECO:0000256" key="4">
    <source>
        <dbReference type="ARBA" id="ARBA00022989"/>
    </source>
</evidence>
<keyword evidence="3 6" id="KW-0812">Transmembrane</keyword>
<gene>
    <name evidence="9" type="ORF">DKG75_17745</name>
</gene>
<dbReference type="OrthoDB" id="9775544at2"/>
<evidence type="ECO:0000256" key="2">
    <source>
        <dbReference type="ARBA" id="ARBA00022475"/>
    </source>
</evidence>
<accession>A0A317DWU3</accession>
<dbReference type="GO" id="GO:0016740">
    <property type="term" value="F:transferase activity"/>
    <property type="evidence" value="ECO:0007669"/>
    <property type="project" value="UniProtKB-KW"/>
</dbReference>
<comment type="caution">
    <text evidence="9">The sequence shown here is derived from an EMBL/GenBank/DDBJ whole genome shotgun (WGS) entry which is preliminary data.</text>
</comment>
<dbReference type="PANTHER" id="PTHR30287:SF1">
    <property type="entry name" value="INNER MEMBRANE PROTEIN"/>
    <property type="match status" value="1"/>
</dbReference>
<feature type="transmembrane region" description="Helical" evidence="6">
    <location>
        <begin position="302"/>
        <end position="335"/>
    </location>
</feature>
<dbReference type="InterPro" id="IPR038766">
    <property type="entry name" value="Membrane_comp_ABC_pdt"/>
</dbReference>
<feature type="transmembrane region" description="Helical" evidence="6">
    <location>
        <begin position="402"/>
        <end position="421"/>
    </location>
</feature>
<keyword evidence="4 6" id="KW-1133">Transmembrane helix</keyword>
<feature type="domain" description="ABC3 transporter permease C-terminal" evidence="7">
    <location>
        <begin position="721"/>
        <end position="828"/>
    </location>
</feature>
<evidence type="ECO:0000259" key="8">
    <source>
        <dbReference type="Pfam" id="PF12704"/>
    </source>
</evidence>
<evidence type="ECO:0000259" key="7">
    <source>
        <dbReference type="Pfam" id="PF02687"/>
    </source>
</evidence>
<feature type="transmembrane region" description="Helical" evidence="6">
    <location>
        <begin position="20"/>
        <end position="41"/>
    </location>
</feature>
<proteinExistence type="predicted"/>
<feature type="domain" description="ABC3 transporter permease C-terminal" evidence="7">
    <location>
        <begin position="265"/>
        <end position="380"/>
    </location>
</feature>
<evidence type="ECO:0000256" key="5">
    <source>
        <dbReference type="ARBA" id="ARBA00023136"/>
    </source>
</evidence>
<feature type="transmembrane region" description="Helical" evidence="6">
    <location>
        <begin position="355"/>
        <end position="376"/>
    </location>
</feature>
<feature type="transmembrane region" description="Helical" evidence="6">
    <location>
        <begin position="760"/>
        <end position="784"/>
    </location>
</feature>
<protein>
    <submittedName>
        <fullName evidence="9">Glycosyl transferase family 1</fullName>
    </submittedName>
</protein>
<comment type="subcellular location">
    <subcellularLocation>
        <location evidence="1">Cell membrane</location>
        <topology evidence="1">Multi-pass membrane protein</topology>
    </subcellularLocation>
</comment>
<evidence type="ECO:0000313" key="9">
    <source>
        <dbReference type="EMBL" id="PWR18824.1"/>
    </source>
</evidence>
<dbReference type="GO" id="GO:0005886">
    <property type="term" value="C:plasma membrane"/>
    <property type="evidence" value="ECO:0007669"/>
    <property type="project" value="UniProtKB-SubCell"/>
</dbReference>
<dbReference type="InterPro" id="IPR003838">
    <property type="entry name" value="ABC3_permease_C"/>
</dbReference>
<dbReference type="EMBL" id="QGLF01000005">
    <property type="protein sequence ID" value="PWR18824.1"/>
    <property type="molecule type" value="Genomic_DNA"/>
</dbReference>
<feature type="domain" description="MacB-like periplasmic core" evidence="8">
    <location>
        <begin position="24"/>
        <end position="232"/>
    </location>
</feature>
<evidence type="ECO:0000313" key="10">
    <source>
        <dbReference type="Proteomes" id="UP000246077"/>
    </source>
</evidence>
<dbReference type="Pfam" id="PF02687">
    <property type="entry name" value="FtsX"/>
    <property type="match status" value="2"/>
</dbReference>
<evidence type="ECO:0000256" key="3">
    <source>
        <dbReference type="ARBA" id="ARBA00022692"/>
    </source>
</evidence>
<dbReference type="Proteomes" id="UP000246077">
    <property type="component" value="Unassembled WGS sequence"/>
</dbReference>
<dbReference type="Pfam" id="PF12704">
    <property type="entry name" value="MacB_PCD"/>
    <property type="match status" value="1"/>
</dbReference>
<dbReference type="RefSeq" id="WP_109922510.1">
    <property type="nucleotide sequence ID" value="NZ_QGLF01000005.1"/>
</dbReference>
<evidence type="ECO:0000256" key="1">
    <source>
        <dbReference type="ARBA" id="ARBA00004651"/>
    </source>
</evidence>
<dbReference type="InterPro" id="IPR025857">
    <property type="entry name" value="MacB_PCD"/>
</dbReference>
<dbReference type="PANTHER" id="PTHR30287">
    <property type="entry name" value="MEMBRANE COMPONENT OF PREDICTED ABC SUPERFAMILY METABOLITE UPTAKE TRANSPORTER"/>
    <property type="match status" value="1"/>
</dbReference>
<organism evidence="9 10">
    <name type="scientific">Zavarzinia compransoris</name>
    <dbReference type="NCBI Taxonomy" id="1264899"/>
    <lineage>
        <taxon>Bacteria</taxon>
        <taxon>Pseudomonadati</taxon>
        <taxon>Pseudomonadota</taxon>
        <taxon>Alphaproteobacteria</taxon>
        <taxon>Rhodospirillales</taxon>
        <taxon>Zavarziniaceae</taxon>
        <taxon>Zavarzinia</taxon>
    </lineage>
</organism>
<keyword evidence="10" id="KW-1185">Reference proteome</keyword>
<keyword evidence="9" id="KW-0808">Transferase</keyword>
<feature type="transmembrane region" description="Helical" evidence="6">
    <location>
        <begin position="804"/>
        <end position="829"/>
    </location>
</feature>
<evidence type="ECO:0000256" key="6">
    <source>
        <dbReference type="SAM" id="Phobius"/>
    </source>
</evidence>
<dbReference type="AlphaFoldDB" id="A0A317DWU3"/>
<keyword evidence="5 6" id="KW-0472">Membrane</keyword>